<dbReference type="AlphaFoldDB" id="A0A1I0J2P2"/>
<organism evidence="1 2">
    <name type="scientific">Salinibacillus kushneri</name>
    <dbReference type="NCBI Taxonomy" id="237682"/>
    <lineage>
        <taxon>Bacteria</taxon>
        <taxon>Bacillati</taxon>
        <taxon>Bacillota</taxon>
        <taxon>Bacilli</taxon>
        <taxon>Bacillales</taxon>
        <taxon>Bacillaceae</taxon>
        <taxon>Salinibacillus</taxon>
    </lineage>
</organism>
<proteinExistence type="predicted"/>
<dbReference type="Pfam" id="PF06338">
    <property type="entry name" value="ComK"/>
    <property type="match status" value="1"/>
</dbReference>
<protein>
    <submittedName>
        <fullName evidence="1">Competence protein ComK</fullName>
    </submittedName>
</protein>
<evidence type="ECO:0000313" key="1">
    <source>
        <dbReference type="EMBL" id="SEU03950.1"/>
    </source>
</evidence>
<sequence>MCGITHKSPIAIDPHSGMFFFPTTSPNNPTCAWIAHSHIFQIKPLDKDKTKIIFKTGQEIIVSVSYGSMMNQIQRTAQFRYKLTERLHYTWNGDHEKVAEPFI</sequence>
<dbReference type="STRING" id="237682.SAMN05421676_11575"/>
<name>A0A1I0J2P2_9BACI</name>
<accession>A0A1I0J2P2</accession>
<dbReference type="Proteomes" id="UP000199095">
    <property type="component" value="Unassembled WGS sequence"/>
</dbReference>
<evidence type="ECO:0000313" key="2">
    <source>
        <dbReference type="Proteomes" id="UP000199095"/>
    </source>
</evidence>
<dbReference type="GO" id="GO:0030420">
    <property type="term" value="P:establishment of competence for transformation"/>
    <property type="evidence" value="ECO:0007669"/>
    <property type="project" value="InterPro"/>
</dbReference>
<dbReference type="InterPro" id="IPR010461">
    <property type="entry name" value="ComK"/>
</dbReference>
<dbReference type="EMBL" id="FOHJ01000015">
    <property type="protein sequence ID" value="SEU03950.1"/>
    <property type="molecule type" value="Genomic_DNA"/>
</dbReference>
<gene>
    <name evidence="1" type="ORF">SAMN05421676_11575</name>
</gene>
<keyword evidence="2" id="KW-1185">Reference proteome</keyword>
<reference evidence="2" key="1">
    <citation type="submission" date="2016-10" db="EMBL/GenBank/DDBJ databases">
        <authorList>
            <person name="Varghese N."/>
            <person name="Submissions S."/>
        </authorList>
    </citation>
    <scope>NUCLEOTIDE SEQUENCE [LARGE SCALE GENOMIC DNA]</scope>
    <source>
        <strain evidence="2">CGMCC 1.3566</strain>
    </source>
</reference>